<dbReference type="CDD" id="cd10747">
    <property type="entry name" value="DnaJ_C"/>
    <property type="match status" value="1"/>
</dbReference>
<dbReference type="SUPFAM" id="SSF46565">
    <property type="entry name" value="Chaperone J-domain"/>
    <property type="match status" value="1"/>
</dbReference>
<dbReference type="Gene3D" id="1.10.287.110">
    <property type="entry name" value="DnaJ domain"/>
    <property type="match status" value="1"/>
</dbReference>
<dbReference type="AlphaFoldDB" id="A0A8F9TTU2"/>
<evidence type="ECO:0000259" key="5">
    <source>
        <dbReference type="PROSITE" id="PS50076"/>
    </source>
</evidence>
<dbReference type="PRINTS" id="PR00625">
    <property type="entry name" value="JDOMAIN"/>
</dbReference>
<dbReference type="InterPro" id="IPR001623">
    <property type="entry name" value="DnaJ_domain"/>
</dbReference>
<feature type="region of interest" description="Disordered" evidence="4">
    <location>
        <begin position="61"/>
        <end position="101"/>
    </location>
</feature>
<dbReference type="InterPro" id="IPR002939">
    <property type="entry name" value="DnaJ_C"/>
</dbReference>
<evidence type="ECO:0000256" key="2">
    <source>
        <dbReference type="ARBA" id="ARBA00023125"/>
    </source>
</evidence>
<dbReference type="SUPFAM" id="SSF49493">
    <property type="entry name" value="HSP40/DnaJ peptide-binding domain"/>
    <property type="match status" value="2"/>
</dbReference>
<dbReference type="PROSITE" id="PS00636">
    <property type="entry name" value="DNAJ_1"/>
    <property type="match status" value="1"/>
</dbReference>
<evidence type="ECO:0000256" key="4">
    <source>
        <dbReference type="SAM" id="MobiDB-lite"/>
    </source>
</evidence>
<keyword evidence="1" id="KW-0963">Cytoplasm</keyword>
<dbReference type="FunFam" id="2.60.260.20:FF:000008">
    <property type="entry name" value="Curved DNA-binding protein"/>
    <property type="match status" value="1"/>
</dbReference>
<evidence type="ECO:0000313" key="6">
    <source>
        <dbReference type="EMBL" id="QYM78005.1"/>
    </source>
</evidence>
<gene>
    <name evidence="6" type="ORF">K0B96_11865</name>
</gene>
<dbReference type="GO" id="GO:0003677">
    <property type="term" value="F:DNA binding"/>
    <property type="evidence" value="ECO:0007669"/>
    <property type="project" value="UniProtKB-KW"/>
</dbReference>
<evidence type="ECO:0000256" key="1">
    <source>
        <dbReference type="ARBA" id="ARBA00022490"/>
    </source>
</evidence>
<feature type="domain" description="J" evidence="5">
    <location>
        <begin position="7"/>
        <end position="72"/>
    </location>
</feature>
<protein>
    <submittedName>
        <fullName evidence="6">J domain-containing protein</fullName>
    </submittedName>
</protein>
<dbReference type="Pfam" id="PF01556">
    <property type="entry name" value="DnaJ_C"/>
    <property type="match status" value="1"/>
</dbReference>
<reference evidence="6" key="1">
    <citation type="submission" date="2021-08" db="EMBL/GenBank/DDBJ databases">
        <title>Genome of a novel bacterium of the phylum Verrucomicrobia, Oleiharenicola sp. KSB-15.</title>
        <authorList>
            <person name="Chung J.-H."/>
            <person name="Ahn J.-H."/>
            <person name="Yoon Y."/>
            <person name="Kim D.-Y."/>
            <person name="An S.-H."/>
            <person name="Park I."/>
            <person name="Yeon J."/>
        </authorList>
    </citation>
    <scope>NUCLEOTIDE SEQUENCE</scope>
    <source>
        <strain evidence="6">KSB-15</strain>
    </source>
</reference>
<accession>A0A8F9TTU2</accession>
<dbReference type="Gene3D" id="2.60.260.20">
    <property type="entry name" value="Urease metallochaperone UreE, N-terminal domain"/>
    <property type="match status" value="2"/>
</dbReference>
<dbReference type="PANTHER" id="PTHR43096">
    <property type="entry name" value="DNAJ HOMOLOG 1, MITOCHONDRIAL-RELATED"/>
    <property type="match status" value="1"/>
</dbReference>
<organism evidence="6 7">
    <name type="scientific">Horticoccus luteus</name>
    <dbReference type="NCBI Taxonomy" id="2862869"/>
    <lineage>
        <taxon>Bacteria</taxon>
        <taxon>Pseudomonadati</taxon>
        <taxon>Verrucomicrobiota</taxon>
        <taxon>Opitutia</taxon>
        <taxon>Opitutales</taxon>
        <taxon>Opitutaceae</taxon>
        <taxon>Horticoccus</taxon>
    </lineage>
</organism>
<dbReference type="InterPro" id="IPR008971">
    <property type="entry name" value="HSP40/DnaJ_pept-bd"/>
</dbReference>
<dbReference type="PROSITE" id="PS50076">
    <property type="entry name" value="DNAJ_2"/>
    <property type="match status" value="1"/>
</dbReference>
<proteinExistence type="predicted"/>
<keyword evidence="2" id="KW-0238">DNA-binding</keyword>
<dbReference type="KEGG" id="ole:K0B96_11865"/>
<sequence>MAVKFKDYYETLDIPRTASPDEIKQAFRKLARIHHPDVAKNKSAGEAKFKEINEAYEVLSDPEKRRRYDELGARWQDPTPESPPPGYRPPTGGGVPPDESDFEFGGTGYSDFFESFFAGGRDGSGFSRRSAPGGRGGGFAFPGSDVEADILVTLEEVLRGSPRTITLRRPAMRGEPERTNTYHVRIPPGVREGQRIRLAGQGEPGQGGAAAGDLYLRVRLARHPDLSVRDADLYYDLVLAPWEAVLGAHPKIPTLDGATSLRVPPGTAAGSRLRLRGLGLPRGDDGRGDLYATVTLQTPPVVSAEEKALWEKLAAVSTFNPRPLS</sequence>
<dbReference type="Proteomes" id="UP000825051">
    <property type="component" value="Chromosome"/>
</dbReference>
<name>A0A8F9TTU2_9BACT</name>
<dbReference type="SMART" id="SM00271">
    <property type="entry name" value="DnaJ"/>
    <property type="match status" value="1"/>
</dbReference>
<dbReference type="PANTHER" id="PTHR43096:SF52">
    <property type="entry name" value="DNAJ HOMOLOG 1, MITOCHONDRIAL-RELATED"/>
    <property type="match status" value="1"/>
</dbReference>
<dbReference type="InterPro" id="IPR036869">
    <property type="entry name" value="J_dom_sf"/>
</dbReference>
<keyword evidence="7" id="KW-1185">Reference proteome</keyword>
<evidence type="ECO:0000256" key="3">
    <source>
        <dbReference type="ARBA" id="ARBA00023186"/>
    </source>
</evidence>
<dbReference type="GO" id="GO:0051082">
    <property type="term" value="F:unfolded protein binding"/>
    <property type="evidence" value="ECO:0007669"/>
    <property type="project" value="InterPro"/>
</dbReference>
<dbReference type="GO" id="GO:0042026">
    <property type="term" value="P:protein refolding"/>
    <property type="evidence" value="ECO:0007669"/>
    <property type="project" value="TreeGrafter"/>
</dbReference>
<dbReference type="CDD" id="cd06257">
    <property type="entry name" value="DnaJ"/>
    <property type="match status" value="1"/>
</dbReference>
<dbReference type="InterPro" id="IPR018253">
    <property type="entry name" value="DnaJ_domain_CS"/>
</dbReference>
<keyword evidence="3" id="KW-0143">Chaperone</keyword>
<dbReference type="Pfam" id="PF00226">
    <property type="entry name" value="DnaJ"/>
    <property type="match status" value="1"/>
</dbReference>
<dbReference type="GO" id="GO:0005737">
    <property type="term" value="C:cytoplasm"/>
    <property type="evidence" value="ECO:0007669"/>
    <property type="project" value="TreeGrafter"/>
</dbReference>
<feature type="compositionally biased region" description="Basic and acidic residues" evidence="4">
    <location>
        <begin position="61"/>
        <end position="72"/>
    </location>
</feature>
<dbReference type="EMBL" id="CP080507">
    <property type="protein sequence ID" value="QYM78005.1"/>
    <property type="molecule type" value="Genomic_DNA"/>
</dbReference>
<evidence type="ECO:0000313" key="7">
    <source>
        <dbReference type="Proteomes" id="UP000825051"/>
    </source>
</evidence>
<dbReference type="RefSeq" id="WP_220161109.1">
    <property type="nucleotide sequence ID" value="NZ_CP080507.1"/>
</dbReference>